<gene>
    <name evidence="1" type="ORF">H0486_02295</name>
</gene>
<sequence>MPRTRKEVENLEELVKSKKKKYVRYAEGAELFSMGLHSFQSLAKDAGAIRKVKGCVLVNLEKVEAFVESFAEEDF</sequence>
<dbReference type="Pfam" id="PF20063">
    <property type="entry name" value="DUF6462"/>
    <property type="match status" value="1"/>
</dbReference>
<dbReference type="AlphaFoldDB" id="A0A839JWU2"/>
<protein>
    <submittedName>
        <fullName evidence="1">Uncharacterized protein</fullName>
    </submittedName>
</protein>
<accession>A0A839JWU2</accession>
<dbReference type="EMBL" id="JACEGA010000001">
    <property type="protein sequence ID" value="MBB2181707.1"/>
    <property type="molecule type" value="Genomic_DNA"/>
</dbReference>
<evidence type="ECO:0000313" key="1">
    <source>
        <dbReference type="EMBL" id="MBB2181707.1"/>
    </source>
</evidence>
<reference evidence="1 2" key="1">
    <citation type="submission" date="2020-07" db="EMBL/GenBank/DDBJ databases">
        <title>Characterization and genome sequencing of isolate MD1, a novel member within the family Lachnospiraceae.</title>
        <authorList>
            <person name="Rettenmaier R."/>
            <person name="Di Bello L."/>
            <person name="Zinser C."/>
            <person name="Scheitz K."/>
            <person name="Liebl W."/>
            <person name="Zverlov V."/>
        </authorList>
    </citation>
    <scope>NUCLEOTIDE SEQUENCE [LARGE SCALE GENOMIC DNA]</scope>
    <source>
        <strain evidence="1 2">MD1</strain>
    </source>
</reference>
<evidence type="ECO:0000313" key="2">
    <source>
        <dbReference type="Proteomes" id="UP000574276"/>
    </source>
</evidence>
<dbReference type="InterPro" id="IPR045591">
    <property type="entry name" value="DUF6462"/>
</dbReference>
<name>A0A839JWU2_9FIRM</name>
<comment type="caution">
    <text evidence="1">The sequence shown here is derived from an EMBL/GenBank/DDBJ whole genome shotgun (WGS) entry which is preliminary data.</text>
</comment>
<dbReference type="Proteomes" id="UP000574276">
    <property type="component" value="Unassembled WGS sequence"/>
</dbReference>
<proteinExistence type="predicted"/>
<keyword evidence="2" id="KW-1185">Reference proteome</keyword>
<organism evidence="1 2">
    <name type="scientific">Variimorphobacter saccharofermentans</name>
    <dbReference type="NCBI Taxonomy" id="2755051"/>
    <lineage>
        <taxon>Bacteria</taxon>
        <taxon>Bacillati</taxon>
        <taxon>Bacillota</taxon>
        <taxon>Clostridia</taxon>
        <taxon>Lachnospirales</taxon>
        <taxon>Lachnospiraceae</taxon>
        <taxon>Variimorphobacter</taxon>
    </lineage>
</organism>